<accession>A0ABX2T599</accession>
<feature type="transmembrane region" description="Helical" evidence="10">
    <location>
        <begin position="179"/>
        <end position="202"/>
    </location>
</feature>
<comment type="caution">
    <text evidence="13">The sequence shown here is derived from an EMBL/GenBank/DDBJ whole genome shotgun (WGS) entry which is preliminary data.</text>
</comment>
<gene>
    <name evidence="10 13" type="primary">murJ</name>
    <name evidence="13" type="ORF">HND93_06555</name>
</gene>
<evidence type="ECO:0000256" key="11">
    <source>
        <dbReference type="PIRNR" id="PIRNR002869"/>
    </source>
</evidence>
<organism evidence="13 14">
    <name type="scientific">Azospirillum oleiclasticum</name>
    <dbReference type="NCBI Taxonomy" id="2735135"/>
    <lineage>
        <taxon>Bacteria</taxon>
        <taxon>Pseudomonadati</taxon>
        <taxon>Pseudomonadota</taxon>
        <taxon>Alphaproteobacteria</taxon>
        <taxon>Rhodospirillales</taxon>
        <taxon>Azospirillaceae</taxon>
        <taxon>Azospirillum</taxon>
    </lineage>
</organism>
<evidence type="ECO:0000256" key="12">
    <source>
        <dbReference type="SAM" id="MobiDB-lite"/>
    </source>
</evidence>
<keyword evidence="10" id="KW-0997">Cell inner membrane</keyword>
<feature type="transmembrane region" description="Helical" evidence="10">
    <location>
        <begin position="107"/>
        <end position="134"/>
    </location>
</feature>
<comment type="subcellular location">
    <subcellularLocation>
        <location evidence="10">Cell inner membrane</location>
        <topology evidence="10">Multi-pass membrane protein</topology>
    </subcellularLocation>
    <subcellularLocation>
        <location evidence="1">Cell membrane</location>
        <topology evidence="1">Multi-pass membrane protein</topology>
    </subcellularLocation>
</comment>
<dbReference type="PANTHER" id="PTHR47019">
    <property type="entry name" value="LIPID II FLIPPASE MURJ"/>
    <property type="match status" value="1"/>
</dbReference>
<keyword evidence="5 10" id="KW-0573">Peptidoglycan synthesis</keyword>
<keyword evidence="4 10" id="KW-0133">Cell shape</keyword>
<keyword evidence="10 11" id="KW-0813">Transport</keyword>
<feature type="compositionally biased region" description="Pro residues" evidence="12">
    <location>
        <begin position="541"/>
        <end position="553"/>
    </location>
</feature>
<feature type="transmembrane region" description="Helical" evidence="10">
    <location>
        <begin position="249"/>
        <end position="274"/>
    </location>
</feature>
<keyword evidence="3 10" id="KW-0812">Transmembrane</keyword>
<feature type="transmembrane region" description="Helical" evidence="10">
    <location>
        <begin position="46"/>
        <end position="65"/>
    </location>
</feature>
<feature type="transmembrane region" description="Helical" evidence="10">
    <location>
        <begin position="333"/>
        <end position="357"/>
    </location>
</feature>
<feature type="transmembrane region" description="Helical" evidence="10">
    <location>
        <begin position="369"/>
        <end position="391"/>
    </location>
</feature>
<evidence type="ECO:0000256" key="3">
    <source>
        <dbReference type="ARBA" id="ARBA00022692"/>
    </source>
</evidence>
<evidence type="ECO:0000256" key="1">
    <source>
        <dbReference type="ARBA" id="ARBA00004651"/>
    </source>
</evidence>
<dbReference type="PIRSF" id="PIRSF002869">
    <property type="entry name" value="MviN"/>
    <property type="match status" value="1"/>
</dbReference>
<reference evidence="13 14" key="1">
    <citation type="submission" date="2020-05" db="EMBL/GenBank/DDBJ databases">
        <title>Azospirillum oleiclasticum sp. nov, a nitrogen-fixing and heavy crude oil-emulsifying bacterium isolated from the crude oil of Yumen Oilfield.</title>
        <authorList>
            <person name="Wu D."/>
            <person name="Cai M."/>
            <person name="Zhang X."/>
        </authorList>
    </citation>
    <scope>NUCLEOTIDE SEQUENCE [LARGE SCALE GENOMIC DNA]</scope>
    <source>
        <strain evidence="13 14">ROY-1-1-2</strain>
    </source>
</reference>
<dbReference type="NCBIfam" id="TIGR01695">
    <property type="entry name" value="murJ_mviN"/>
    <property type="match status" value="1"/>
</dbReference>
<evidence type="ECO:0000256" key="4">
    <source>
        <dbReference type="ARBA" id="ARBA00022960"/>
    </source>
</evidence>
<feature type="transmembrane region" description="Helical" evidence="10">
    <location>
        <begin position="146"/>
        <end position="167"/>
    </location>
</feature>
<dbReference type="PANTHER" id="PTHR47019:SF1">
    <property type="entry name" value="LIPID II FLIPPASE MURJ"/>
    <property type="match status" value="1"/>
</dbReference>
<evidence type="ECO:0000256" key="7">
    <source>
        <dbReference type="ARBA" id="ARBA00023136"/>
    </source>
</evidence>
<comment type="pathway">
    <text evidence="10">Cell wall biogenesis; peptidoglycan biosynthesis.</text>
</comment>
<evidence type="ECO:0000313" key="13">
    <source>
        <dbReference type="EMBL" id="NYZ19366.1"/>
    </source>
</evidence>
<feature type="transmembrane region" description="Helical" evidence="10">
    <location>
        <begin position="428"/>
        <end position="449"/>
    </location>
</feature>
<dbReference type="HAMAP" id="MF_02078">
    <property type="entry name" value="MurJ_MviN"/>
    <property type="match status" value="1"/>
</dbReference>
<name>A0ABX2T599_9PROT</name>
<keyword evidence="14" id="KW-1185">Reference proteome</keyword>
<protein>
    <recommendedName>
        <fullName evidence="10">Probable lipid II flippase MurJ</fullName>
    </recommendedName>
</protein>
<feature type="transmembrane region" description="Helical" evidence="10">
    <location>
        <begin position="403"/>
        <end position="422"/>
    </location>
</feature>
<dbReference type="Pfam" id="PF03023">
    <property type="entry name" value="MurJ"/>
    <property type="match status" value="1"/>
</dbReference>
<comment type="similarity">
    <text evidence="9 10 11">Belongs to the MurJ/MviN family.</text>
</comment>
<dbReference type="PRINTS" id="PR01806">
    <property type="entry name" value="VIRFACTRMVIN"/>
</dbReference>
<feature type="transmembrane region" description="Helical" evidence="10">
    <location>
        <begin position="502"/>
        <end position="523"/>
    </location>
</feature>
<keyword evidence="6 10" id="KW-1133">Transmembrane helix</keyword>
<sequence length="553" mass="57685">MPAARPLSPDPRAPTLEPRPPPLIRNILSVGGLTLVSRALGFLRDILTAALLGAGPVADAFFVAFRLPNHFRALFAEGAFNAAFVPLFSGTLVQEGHAAAKRFAEDVMALLVVAQGVLLVAVMAAMPGFITVFAPGFSDEPEKFELAVLFTRITFPYLLLISLVSLYGGVLNSLGRFGAAAAAPVLLNLCLIASLLAAAPLAPTVGHALSWGVFAAGVAQFLFLAGAVRRAGMGLRLRLPRMTAGVRRFLTVLGPAALGAGLTQINLFADTIIASMLPTGAVSYLYYADRLNQLPLGVIGIAIGTVLLPEMARRIKSGDERGAVESQNRAVELSLTLTLPAAAAFLVAGLPILSVLFQHGRFGAEDAAAAAATLQAYALGLPAFVVIRSLVTGFHARHDTATPVRVALAATVVNVAVKLALMGPLAQVGLAVGTSLSAWVNAGLLAWLLHRRGLFTADARLRRNLPRMALAAAGMAAALWALRSPLSPWLHGGALWERVGALALLCVAGLVVYGALAFGLGLVRRSDLGRLLRRDRGTKPPVSPPPVSPPPSP</sequence>
<dbReference type="CDD" id="cd13123">
    <property type="entry name" value="MATE_MurJ_like"/>
    <property type="match status" value="1"/>
</dbReference>
<comment type="function">
    <text evidence="8 10 11">Involved in peptidoglycan biosynthesis. Transports lipid-linked peptidoglycan precursors from the inner to the outer leaflet of the cytoplasmic membrane.</text>
</comment>
<dbReference type="InterPro" id="IPR004268">
    <property type="entry name" value="MurJ"/>
</dbReference>
<feature type="transmembrane region" description="Helical" evidence="10">
    <location>
        <begin position="208"/>
        <end position="228"/>
    </location>
</feature>
<keyword evidence="10 11" id="KW-0961">Cell wall biogenesis/degradation</keyword>
<dbReference type="EMBL" id="JABFDB010000002">
    <property type="protein sequence ID" value="NYZ19366.1"/>
    <property type="molecule type" value="Genomic_DNA"/>
</dbReference>
<evidence type="ECO:0000313" key="14">
    <source>
        <dbReference type="Proteomes" id="UP000584642"/>
    </source>
</evidence>
<keyword evidence="2 10" id="KW-1003">Cell membrane</keyword>
<feature type="transmembrane region" description="Helical" evidence="10">
    <location>
        <begin position="465"/>
        <end position="482"/>
    </location>
</feature>
<dbReference type="InterPro" id="IPR051050">
    <property type="entry name" value="Lipid_II_flippase_MurJ/MviN"/>
</dbReference>
<feature type="transmembrane region" description="Helical" evidence="10">
    <location>
        <begin position="294"/>
        <end position="312"/>
    </location>
</feature>
<evidence type="ECO:0000256" key="6">
    <source>
        <dbReference type="ARBA" id="ARBA00022989"/>
    </source>
</evidence>
<evidence type="ECO:0000256" key="5">
    <source>
        <dbReference type="ARBA" id="ARBA00022984"/>
    </source>
</evidence>
<dbReference type="Proteomes" id="UP000584642">
    <property type="component" value="Unassembled WGS sequence"/>
</dbReference>
<proteinExistence type="inferred from homology"/>
<keyword evidence="7 10" id="KW-0472">Membrane</keyword>
<feature type="region of interest" description="Disordered" evidence="12">
    <location>
        <begin position="534"/>
        <end position="553"/>
    </location>
</feature>
<evidence type="ECO:0000256" key="8">
    <source>
        <dbReference type="ARBA" id="ARBA00060041"/>
    </source>
</evidence>
<evidence type="ECO:0000256" key="10">
    <source>
        <dbReference type="HAMAP-Rule" id="MF_02078"/>
    </source>
</evidence>
<evidence type="ECO:0000256" key="9">
    <source>
        <dbReference type="ARBA" id="ARBA00061532"/>
    </source>
</evidence>
<evidence type="ECO:0000256" key="2">
    <source>
        <dbReference type="ARBA" id="ARBA00022475"/>
    </source>
</evidence>